<gene>
    <name evidence="1" type="ORF">Ciccas_005385</name>
</gene>
<dbReference type="AlphaFoldDB" id="A0ABD2Q8W4"/>
<dbReference type="SUPFAM" id="SSF48371">
    <property type="entry name" value="ARM repeat"/>
    <property type="match status" value="1"/>
</dbReference>
<evidence type="ECO:0000313" key="1">
    <source>
        <dbReference type="EMBL" id="KAL3315977.1"/>
    </source>
</evidence>
<name>A0ABD2Q8W4_9PLAT</name>
<protein>
    <submittedName>
        <fullName evidence="1">Uncharacterized protein</fullName>
    </submittedName>
</protein>
<sequence>MPDQEVVDSTSIALESLMQVIRMYVDCVAQKDLKKLEQKKSSFSRSAAVLRENMNTEWSERDKEPGRSKTLRLAIDCVARLCKSRPGVPEGLKCLGICPYLARCLRHPRASVRRAAAVSIVAILRLPEARRELIHCFRFDPYLMKSLQLNTKDMKINTDFLDSWQHCQQIGLPKSRPIVKSKQSLFNESSVDFQTDLRGRPISICTQLTGDLDWNEFHEAEFIK</sequence>
<dbReference type="PANTHER" id="PTHR46464:SF2">
    <property type="entry name" value="ANKYRIN AND ARMADILLO REPEAT-CONTAINING PROTEIN"/>
    <property type="match status" value="1"/>
</dbReference>
<accession>A0ABD2Q8W4</accession>
<organism evidence="1 2">
    <name type="scientific">Cichlidogyrus casuarinus</name>
    <dbReference type="NCBI Taxonomy" id="1844966"/>
    <lineage>
        <taxon>Eukaryota</taxon>
        <taxon>Metazoa</taxon>
        <taxon>Spiralia</taxon>
        <taxon>Lophotrochozoa</taxon>
        <taxon>Platyhelminthes</taxon>
        <taxon>Monogenea</taxon>
        <taxon>Monopisthocotylea</taxon>
        <taxon>Dactylogyridea</taxon>
        <taxon>Ancyrocephalidae</taxon>
        <taxon>Cichlidogyrus</taxon>
    </lineage>
</organism>
<dbReference type="InterPro" id="IPR016024">
    <property type="entry name" value="ARM-type_fold"/>
</dbReference>
<dbReference type="InterPro" id="IPR043379">
    <property type="entry name" value="ANKAR"/>
</dbReference>
<keyword evidence="2" id="KW-1185">Reference proteome</keyword>
<evidence type="ECO:0000313" key="2">
    <source>
        <dbReference type="Proteomes" id="UP001626550"/>
    </source>
</evidence>
<proteinExistence type="predicted"/>
<comment type="caution">
    <text evidence="1">The sequence shown here is derived from an EMBL/GenBank/DDBJ whole genome shotgun (WGS) entry which is preliminary data.</text>
</comment>
<dbReference type="InterPro" id="IPR011989">
    <property type="entry name" value="ARM-like"/>
</dbReference>
<dbReference type="Gene3D" id="1.25.10.10">
    <property type="entry name" value="Leucine-rich Repeat Variant"/>
    <property type="match status" value="1"/>
</dbReference>
<reference evidence="1 2" key="1">
    <citation type="submission" date="2024-11" db="EMBL/GenBank/DDBJ databases">
        <title>Adaptive evolution of stress response genes in parasites aligns with host niche diversity.</title>
        <authorList>
            <person name="Hahn C."/>
            <person name="Resl P."/>
        </authorList>
    </citation>
    <scope>NUCLEOTIDE SEQUENCE [LARGE SCALE GENOMIC DNA]</scope>
    <source>
        <strain evidence="1">EGGRZ-B1_66</strain>
        <tissue evidence="1">Body</tissue>
    </source>
</reference>
<dbReference type="Proteomes" id="UP001626550">
    <property type="component" value="Unassembled WGS sequence"/>
</dbReference>
<dbReference type="PANTHER" id="PTHR46464">
    <property type="entry name" value="ANK_REP_REGION DOMAIN-CONTAINING PROTEIN"/>
    <property type="match status" value="1"/>
</dbReference>
<dbReference type="EMBL" id="JBJKFK010000628">
    <property type="protein sequence ID" value="KAL3315977.1"/>
    <property type="molecule type" value="Genomic_DNA"/>
</dbReference>